<dbReference type="FunFam" id="3.50.50.60:FF:000021">
    <property type="entry name" value="Ubiquinone biosynthesis monooxygenase COQ6"/>
    <property type="match status" value="1"/>
</dbReference>
<comment type="pathway">
    <text evidence="2">Cofactor biosynthesis; ubiquinone biosynthesis.</text>
</comment>
<dbReference type="UniPathway" id="UPA00232"/>
<feature type="domain" description="FAD-binding" evidence="9">
    <location>
        <begin position="8"/>
        <end position="326"/>
    </location>
</feature>
<dbReference type="Gene3D" id="3.50.50.60">
    <property type="entry name" value="FAD/NAD(P)-binding domain"/>
    <property type="match status" value="2"/>
</dbReference>
<dbReference type="PANTHER" id="PTHR43876:SF7">
    <property type="entry name" value="UBIQUINONE BIOSYNTHESIS MONOOXYGENASE COQ6, MITOCHONDRIAL"/>
    <property type="match status" value="1"/>
</dbReference>
<dbReference type="PRINTS" id="PR00420">
    <property type="entry name" value="RNGMNOXGNASE"/>
</dbReference>
<keyword evidence="11" id="KW-1185">Reference proteome</keyword>
<keyword evidence="10" id="KW-0830">Ubiquinone</keyword>
<evidence type="ECO:0000259" key="9">
    <source>
        <dbReference type="Pfam" id="PF01494"/>
    </source>
</evidence>
<evidence type="ECO:0000256" key="8">
    <source>
        <dbReference type="ARBA" id="ARBA00065734"/>
    </source>
</evidence>
<evidence type="ECO:0000256" key="6">
    <source>
        <dbReference type="ARBA" id="ARBA00023002"/>
    </source>
</evidence>
<dbReference type="GO" id="GO:0110142">
    <property type="term" value="C:ubiquinone biosynthesis complex"/>
    <property type="evidence" value="ECO:0007669"/>
    <property type="project" value="UniProtKB-ARBA"/>
</dbReference>
<dbReference type="InterPro" id="IPR002938">
    <property type="entry name" value="FAD-bd"/>
</dbReference>
<evidence type="ECO:0000256" key="7">
    <source>
        <dbReference type="ARBA" id="ARBA00023033"/>
    </source>
</evidence>
<name>A0A4P7BWX0_9GAMM</name>
<dbReference type="NCBIfam" id="TIGR01988">
    <property type="entry name" value="Ubi-OHases"/>
    <property type="match status" value="1"/>
</dbReference>
<dbReference type="InterPro" id="IPR018168">
    <property type="entry name" value="Ubi_Hdrlase_CS"/>
</dbReference>
<evidence type="ECO:0000256" key="2">
    <source>
        <dbReference type="ARBA" id="ARBA00004749"/>
    </source>
</evidence>
<evidence type="ECO:0000313" key="10">
    <source>
        <dbReference type="EMBL" id="QBQ53590.1"/>
    </source>
</evidence>
<comment type="subunit">
    <text evidence="8">Component of the Ubi complex metabolon, which regroups five ubiquinone biosynthesis proteins (UbiE, UbiF, UbiG, UbiH and UbiI) and two accessory factors (UbiK and the lipid-binding protein UbiJ).</text>
</comment>
<dbReference type="Pfam" id="PF01494">
    <property type="entry name" value="FAD_binding_3"/>
    <property type="match status" value="1"/>
</dbReference>
<dbReference type="InterPro" id="IPR036188">
    <property type="entry name" value="FAD/NAD-bd_sf"/>
</dbReference>
<dbReference type="EMBL" id="CP038033">
    <property type="protein sequence ID" value="QBQ53590.1"/>
    <property type="molecule type" value="Genomic_DNA"/>
</dbReference>
<accession>A0A4P7BWX0</accession>
<dbReference type="KEGG" id="nwr:E3U44_03020"/>
<dbReference type="GO" id="GO:0071949">
    <property type="term" value="F:FAD binding"/>
    <property type="evidence" value="ECO:0007669"/>
    <property type="project" value="InterPro"/>
</dbReference>
<dbReference type="OrthoDB" id="9769565at2"/>
<gene>
    <name evidence="10" type="ORF">E3U44_03020</name>
</gene>
<organism evidence="10 11">
    <name type="scientific">Nitrosococcus wardiae</name>
    <dbReference type="NCBI Taxonomy" id="1814290"/>
    <lineage>
        <taxon>Bacteria</taxon>
        <taxon>Pseudomonadati</taxon>
        <taxon>Pseudomonadota</taxon>
        <taxon>Gammaproteobacteria</taxon>
        <taxon>Chromatiales</taxon>
        <taxon>Chromatiaceae</taxon>
        <taxon>Nitrosococcus</taxon>
    </lineage>
</organism>
<dbReference type="Proteomes" id="UP000294325">
    <property type="component" value="Chromosome"/>
</dbReference>
<evidence type="ECO:0000256" key="5">
    <source>
        <dbReference type="ARBA" id="ARBA00022827"/>
    </source>
</evidence>
<keyword evidence="7" id="KW-0503">Monooxygenase</keyword>
<reference evidence="10 11" key="1">
    <citation type="submission" date="2019-03" db="EMBL/GenBank/DDBJ databases">
        <title>The genome sequence of Nitrosococcus wardiae strain D1FHST reveals the archetypal metabolic capacity of ammonia-oxidizing Gammaproteobacteria.</title>
        <authorList>
            <person name="Wang L."/>
            <person name="Lim C.K."/>
            <person name="Hanson T.E."/>
            <person name="Dang H."/>
            <person name="Klotz M.G."/>
        </authorList>
    </citation>
    <scope>NUCLEOTIDE SEQUENCE [LARGE SCALE GENOMIC DNA]</scope>
    <source>
        <strain evidence="10 11">D1FHS</strain>
    </source>
</reference>
<keyword evidence="5" id="KW-0274">FAD</keyword>
<evidence type="ECO:0000256" key="1">
    <source>
        <dbReference type="ARBA" id="ARBA00001974"/>
    </source>
</evidence>
<dbReference type="GO" id="GO:0004497">
    <property type="term" value="F:monooxygenase activity"/>
    <property type="evidence" value="ECO:0007669"/>
    <property type="project" value="UniProtKB-KW"/>
</dbReference>
<dbReference type="SUPFAM" id="SSF51905">
    <property type="entry name" value="FAD/NAD(P)-binding domain"/>
    <property type="match status" value="1"/>
</dbReference>
<dbReference type="GO" id="GO:0016705">
    <property type="term" value="F:oxidoreductase activity, acting on paired donors, with incorporation or reduction of molecular oxygen"/>
    <property type="evidence" value="ECO:0007669"/>
    <property type="project" value="InterPro"/>
</dbReference>
<dbReference type="PANTHER" id="PTHR43876">
    <property type="entry name" value="UBIQUINONE BIOSYNTHESIS MONOOXYGENASE COQ6, MITOCHONDRIAL"/>
    <property type="match status" value="1"/>
</dbReference>
<dbReference type="AlphaFoldDB" id="A0A4P7BWX0"/>
<keyword evidence="4" id="KW-0285">Flavoprotein</keyword>
<evidence type="ECO:0000313" key="11">
    <source>
        <dbReference type="Proteomes" id="UP000294325"/>
    </source>
</evidence>
<comment type="cofactor">
    <cofactor evidence="1">
        <name>FAD</name>
        <dbReference type="ChEBI" id="CHEBI:57692"/>
    </cofactor>
</comment>
<evidence type="ECO:0000256" key="3">
    <source>
        <dbReference type="ARBA" id="ARBA00005349"/>
    </source>
</evidence>
<dbReference type="InterPro" id="IPR010971">
    <property type="entry name" value="UbiH/COQ6"/>
</dbReference>
<sequence length="418" mass="45582">MTSPHSPYDVLIVGAGMTGSCLALALGQSPKLRIALVEANPPNLEDVPPDTYDLRVSAITRASENIFKNLGTWQEIAAQRISPFREMHVWDGTGAGEIHFDSAEIGEPCLGHIIENRVIQGALLKQCEGLDNIDLYAPAHPSGIIQDDRKIYLQLEGGHCLEARLLIGADGANSKIRQWMGISSRGWDYQQKGVVATVQTEKPHQETAWQCFLPQGPLAFLPLDDPYHCSIVWSTTPDEASDLLALGEQEFATALAAAFEYRLGAIQAVSPRAAFPLRLRHAETYTKPRLALVGDAAHTIHPLAGQGVNLGLLDATVLAEVLMTAKKRKKDLGALATLRRFERWRKGDNFATQLVMDGFKRLFGNTLFPVRLIRNLGLTATDAATPIKCLIMRRASGLTGDLPLIAKPKSIDPGEYAG</sequence>
<proteinExistence type="inferred from homology"/>
<keyword evidence="6" id="KW-0560">Oxidoreductase</keyword>
<protein>
    <submittedName>
        <fullName evidence="10">Ubiquinone biosynthesis protein UbiH</fullName>
    </submittedName>
</protein>
<dbReference type="RefSeq" id="WP_134356604.1">
    <property type="nucleotide sequence ID" value="NZ_CP038033.1"/>
</dbReference>
<dbReference type="InterPro" id="IPR051205">
    <property type="entry name" value="UbiH/COQ6_monooxygenase"/>
</dbReference>
<comment type="similarity">
    <text evidence="3">Belongs to the UbiH/COQ6 family.</text>
</comment>
<dbReference type="GO" id="GO:0006744">
    <property type="term" value="P:ubiquinone biosynthetic process"/>
    <property type="evidence" value="ECO:0007669"/>
    <property type="project" value="UniProtKB-UniPathway"/>
</dbReference>
<dbReference type="PROSITE" id="PS01304">
    <property type="entry name" value="UBIH"/>
    <property type="match status" value="1"/>
</dbReference>
<evidence type="ECO:0000256" key="4">
    <source>
        <dbReference type="ARBA" id="ARBA00022630"/>
    </source>
</evidence>